<accession>A0A953NDX2</accession>
<dbReference type="InterPro" id="IPR004890">
    <property type="entry name" value="Lipoprotein_10_C"/>
</dbReference>
<feature type="chain" id="PRO_5037119922" evidence="2">
    <location>
        <begin position="24"/>
        <end position="725"/>
    </location>
</feature>
<comment type="similarity">
    <text evidence="1">Belongs to the MG185/MG260 family.</text>
</comment>
<feature type="signal peptide" evidence="2">
    <location>
        <begin position="1"/>
        <end position="23"/>
    </location>
</feature>
<dbReference type="Pfam" id="PF03202">
    <property type="entry name" value="Lipoprotein_10"/>
    <property type="match status" value="1"/>
</dbReference>
<evidence type="ECO:0000313" key="6">
    <source>
        <dbReference type="Proteomes" id="UP000772186"/>
    </source>
</evidence>
<sequence>MSKKIILNLGAVGTIISSASLFAISCGSNKSGDKIQNEDFYNPSDNEDYKREKIVIGAGFSQGKAQWNAVEKIVNVYNETQKNRKGFKPVELVRYGNDYGSNTTTLIANLKANKKKDIPNLIFNYAPTASAIADKEISNTFGGKNMLLNFESQDNELSTNINIFHPNFQTQNKNTENVNPDGTYIIPALKSTVAMGINAPVLGYLISEMSSDSLGDKKMKVDEKFKNSELYKNIISNSASDKESVKKLWGEVDSSANFSSITLSEDTFASMEELLKFGDAAKQGFTTAKTNNNIKFLGVDDPASFPQIYAFAGVDGRLSNFFVSSIKENGKVKISYNNFTNPDNPAIKTLGNIYSKLKESFEKGSVALFGGGEYTSSHSITHKIAIGIGSTAGYSYNFTASNKKITTFELQGLGIQEQLNDKTYKNAGKGDYKYKDNTGKEQTKEVLKFDRYGNNILFSTDTPSGYDIKSSDAETDKKITELLKKIAKFDKNMTNGILVFLDEKDENNKKMSSTGIEKIGNVEKVEKDGTVTKSTIYYVVGNDSKLTKTELANTGTLQENEFISLEAPGKWQKENTKNIVYGQGPSLIGVRTNKENDDATRAFVKWLTSDEQVDFDGTKMKPWQYLGQKASYIFPVQGFEKNDLSREKNGYIKVAHKGFSEAVRDGSNYVIYDELAGKNSDAFRKELGQAFKTVYTKIKNNDSDKPGSFNDEIITKVSSKIRQFK</sequence>
<feature type="domain" description="Mycoplasma lipoprotein C-terminal" evidence="3">
    <location>
        <begin position="583"/>
        <end position="694"/>
    </location>
</feature>
<name>A0A953NDX2_9MOLU</name>
<dbReference type="PROSITE" id="PS51257">
    <property type="entry name" value="PROKAR_LIPOPROTEIN"/>
    <property type="match status" value="1"/>
</dbReference>
<evidence type="ECO:0000259" key="3">
    <source>
        <dbReference type="Pfam" id="PF03202"/>
    </source>
</evidence>
<dbReference type="Proteomes" id="UP000772186">
    <property type="component" value="Unassembled WGS sequence"/>
</dbReference>
<dbReference type="RefSeq" id="WP_223644247.1">
    <property type="nucleotide sequence ID" value="NZ_JAIQBY010000001.1"/>
</dbReference>
<keyword evidence="6" id="KW-1185">Reference proteome</keyword>
<reference evidence="5 6" key="1">
    <citation type="submission" date="2021-09" db="EMBL/GenBank/DDBJ databases">
        <title>WGS of Mycoplasma sp. Zaradi2 strains.</title>
        <authorList>
            <person name="Spergser J."/>
        </authorList>
    </citation>
    <scope>NUCLEOTIDE SEQUENCE [LARGE SCALE GENOMIC DNA]</scope>
    <source>
        <strain evidence="5 6">1331</strain>
    </source>
</reference>
<evidence type="ECO:0000256" key="2">
    <source>
        <dbReference type="SAM" id="SignalP"/>
    </source>
</evidence>
<dbReference type="EMBL" id="JAIQBY010000001">
    <property type="protein sequence ID" value="MBZ4195123.1"/>
    <property type="molecule type" value="Genomic_DNA"/>
</dbReference>
<organism evidence="5 6">
    <name type="scientific">Mycoplasma tauri</name>
    <dbReference type="NCBI Taxonomy" id="547987"/>
    <lineage>
        <taxon>Bacteria</taxon>
        <taxon>Bacillati</taxon>
        <taxon>Mycoplasmatota</taxon>
        <taxon>Mollicutes</taxon>
        <taxon>Mycoplasmataceae</taxon>
        <taxon>Mycoplasma</taxon>
    </lineage>
</organism>
<keyword evidence="5" id="KW-0449">Lipoprotein</keyword>
<dbReference type="InterPro" id="IPR054825">
    <property type="entry name" value="P68-like"/>
</dbReference>
<evidence type="ECO:0000256" key="1">
    <source>
        <dbReference type="ARBA" id="ARBA00009031"/>
    </source>
</evidence>
<proteinExistence type="inferred from homology"/>
<protein>
    <submittedName>
        <fullName evidence="5">P80 family lipoprotein</fullName>
    </submittedName>
</protein>
<keyword evidence="2" id="KW-0732">Signal</keyword>
<dbReference type="NCBIfam" id="NF045826">
    <property type="entry name" value="lipo_P68"/>
    <property type="match status" value="1"/>
</dbReference>
<evidence type="ECO:0000259" key="4">
    <source>
        <dbReference type="Pfam" id="PF03305"/>
    </source>
</evidence>
<comment type="caution">
    <text evidence="5">The sequence shown here is derived from an EMBL/GenBank/DDBJ whole genome shotgun (WGS) entry which is preliminary data.</text>
</comment>
<dbReference type="InterPro" id="IPR004984">
    <property type="entry name" value="Mycoplasma_lipoprotein_cen_dom"/>
</dbReference>
<dbReference type="AlphaFoldDB" id="A0A953NDX2"/>
<gene>
    <name evidence="5" type="ORF">LAD73_00065</name>
</gene>
<evidence type="ECO:0000313" key="5">
    <source>
        <dbReference type="EMBL" id="MBZ4195123.1"/>
    </source>
</evidence>
<dbReference type="Pfam" id="PF03305">
    <property type="entry name" value="Lipoprotein_X"/>
    <property type="match status" value="1"/>
</dbReference>
<feature type="domain" description="Mycoplasma lipoprotein central" evidence="4">
    <location>
        <begin position="241"/>
        <end position="405"/>
    </location>
</feature>